<dbReference type="InterPro" id="IPR002020">
    <property type="entry name" value="Citrate_synthase"/>
</dbReference>
<comment type="similarity">
    <text evidence="2 5 7">Belongs to the citrate synthase family.</text>
</comment>
<dbReference type="PANTHER" id="PTHR11739">
    <property type="entry name" value="CITRATE SYNTHASE"/>
    <property type="match status" value="1"/>
</dbReference>
<protein>
    <recommendedName>
        <fullName evidence="5">Citrate synthase</fullName>
    </recommendedName>
</protein>
<dbReference type="InterPro" id="IPR016143">
    <property type="entry name" value="Citrate_synth-like_sm_a-sub"/>
</dbReference>
<organism evidence="8 9">
    <name type="scientific">Piscibacillus halophilus</name>
    <dbReference type="NCBI Taxonomy" id="571933"/>
    <lineage>
        <taxon>Bacteria</taxon>
        <taxon>Bacillati</taxon>
        <taxon>Bacillota</taxon>
        <taxon>Bacilli</taxon>
        <taxon>Bacillales</taxon>
        <taxon>Bacillaceae</taxon>
        <taxon>Piscibacillus</taxon>
    </lineage>
</organism>
<dbReference type="RefSeq" id="WP_091772772.1">
    <property type="nucleotide sequence ID" value="NZ_FOES01000005.1"/>
</dbReference>
<dbReference type="GO" id="GO:0005829">
    <property type="term" value="C:cytosol"/>
    <property type="evidence" value="ECO:0007669"/>
    <property type="project" value="TreeGrafter"/>
</dbReference>
<dbReference type="PROSITE" id="PS00480">
    <property type="entry name" value="CITRATE_SYNTHASE"/>
    <property type="match status" value="1"/>
</dbReference>
<dbReference type="PANTHER" id="PTHR11739:SF4">
    <property type="entry name" value="CITRATE SYNTHASE, PEROXISOMAL"/>
    <property type="match status" value="1"/>
</dbReference>
<feature type="active site" evidence="6">
    <location>
        <position position="251"/>
    </location>
</feature>
<comment type="catalytic activity">
    <reaction evidence="4">
        <text>oxaloacetate + acetyl-CoA + H2O = citrate + CoA + H(+)</text>
        <dbReference type="Rhea" id="RHEA:16845"/>
        <dbReference type="ChEBI" id="CHEBI:15377"/>
        <dbReference type="ChEBI" id="CHEBI:15378"/>
        <dbReference type="ChEBI" id="CHEBI:16452"/>
        <dbReference type="ChEBI" id="CHEBI:16947"/>
        <dbReference type="ChEBI" id="CHEBI:57287"/>
        <dbReference type="ChEBI" id="CHEBI:57288"/>
        <dbReference type="EC" id="2.3.3.16"/>
    </reaction>
</comment>
<dbReference type="InterPro" id="IPR019810">
    <property type="entry name" value="Citrate_synthase_AS"/>
</dbReference>
<name>A0A1H9CEF2_9BACI</name>
<dbReference type="SUPFAM" id="SSF48256">
    <property type="entry name" value="Citrate synthase"/>
    <property type="match status" value="1"/>
</dbReference>
<dbReference type="PRINTS" id="PR00143">
    <property type="entry name" value="CITRTSNTHASE"/>
</dbReference>
<dbReference type="Pfam" id="PF00285">
    <property type="entry name" value="Citrate_synt"/>
    <property type="match status" value="1"/>
</dbReference>
<evidence type="ECO:0000313" key="8">
    <source>
        <dbReference type="EMBL" id="SEP99153.1"/>
    </source>
</evidence>
<evidence type="ECO:0000256" key="3">
    <source>
        <dbReference type="ARBA" id="ARBA00022679"/>
    </source>
</evidence>
<proteinExistence type="inferred from homology"/>
<dbReference type="InterPro" id="IPR024176">
    <property type="entry name" value="Citrate_synthase_bac-typ"/>
</dbReference>
<dbReference type="PIRSF" id="PIRSF001369">
    <property type="entry name" value="Citrate_synth"/>
    <property type="match status" value="1"/>
</dbReference>
<keyword evidence="9" id="KW-1185">Reference proteome</keyword>
<evidence type="ECO:0000256" key="1">
    <source>
        <dbReference type="ARBA" id="ARBA00005163"/>
    </source>
</evidence>
<dbReference type="OrthoDB" id="9800864at2"/>
<sequence>MIYKGLKGVTCTETTLSMIDGERGKLIYAGYDARDLSMNHSFEEVAYLLWYGTLPNESELQWIEEKFKTHRNLPHYMKNIIENLPKELGILDVLRTSISSVHLNSPEIPTVEDAIRLTAIIPAIIAYRLHSLGTKKFPTIRQDLNHVAYYYYMATGIDPKPELTHALETYMILTMEHGLNASTFSARVTASSESDLASSMTSAIGTMKGPLHGGAPTGVIELLNDASHSNNIKSMIREKMERGEKLMGFGHRVYKTLDPRAEALKEILQQNPKADQWFSLALELEDIAIQTLEELKPGRNLYTNVEYYAAAVMKALNIDSSLFTATFTASRIVGWSAHVMEQRSNNTIFRPNAEYIGPVPTTF</sequence>
<dbReference type="GO" id="GO:0005975">
    <property type="term" value="P:carbohydrate metabolic process"/>
    <property type="evidence" value="ECO:0007669"/>
    <property type="project" value="TreeGrafter"/>
</dbReference>
<reference evidence="8 9" key="1">
    <citation type="submission" date="2016-10" db="EMBL/GenBank/DDBJ databases">
        <authorList>
            <person name="de Groot N.N."/>
        </authorList>
    </citation>
    <scope>NUCLEOTIDE SEQUENCE [LARGE SCALE GENOMIC DNA]</scope>
    <source>
        <strain evidence="8 9">DSM 21633</strain>
    </source>
</reference>
<dbReference type="STRING" id="571933.SAMN05216362_10536"/>
<evidence type="ECO:0000256" key="5">
    <source>
        <dbReference type="PIRNR" id="PIRNR001369"/>
    </source>
</evidence>
<dbReference type="GO" id="GO:0036440">
    <property type="term" value="F:citrate synthase activity"/>
    <property type="evidence" value="ECO:0007669"/>
    <property type="project" value="UniProtKB-EC"/>
</dbReference>
<evidence type="ECO:0000256" key="2">
    <source>
        <dbReference type="ARBA" id="ARBA00010566"/>
    </source>
</evidence>
<evidence type="ECO:0000256" key="7">
    <source>
        <dbReference type="RuleBase" id="RU003406"/>
    </source>
</evidence>
<dbReference type="InterPro" id="IPR016142">
    <property type="entry name" value="Citrate_synth-like_lrg_a-sub"/>
</dbReference>
<dbReference type="GO" id="GO:0006099">
    <property type="term" value="P:tricarboxylic acid cycle"/>
    <property type="evidence" value="ECO:0007669"/>
    <property type="project" value="UniProtKB-UniPathway"/>
</dbReference>
<dbReference type="InterPro" id="IPR036969">
    <property type="entry name" value="Citrate_synthase_sf"/>
</dbReference>
<gene>
    <name evidence="8" type="ORF">SAMN05216362_10536</name>
</gene>
<evidence type="ECO:0000256" key="6">
    <source>
        <dbReference type="PIRSR" id="PIRSR001369-1"/>
    </source>
</evidence>
<dbReference type="Proteomes" id="UP000199427">
    <property type="component" value="Unassembled WGS sequence"/>
</dbReference>
<evidence type="ECO:0000313" key="9">
    <source>
        <dbReference type="Proteomes" id="UP000199427"/>
    </source>
</evidence>
<dbReference type="EMBL" id="FOES01000005">
    <property type="protein sequence ID" value="SEP99153.1"/>
    <property type="molecule type" value="Genomic_DNA"/>
</dbReference>
<feature type="active site" evidence="6">
    <location>
        <position position="306"/>
    </location>
</feature>
<evidence type="ECO:0000256" key="4">
    <source>
        <dbReference type="ARBA" id="ARBA00049288"/>
    </source>
</evidence>
<dbReference type="Gene3D" id="1.10.580.10">
    <property type="entry name" value="Citrate Synthase, domain 1"/>
    <property type="match status" value="1"/>
</dbReference>
<accession>A0A1H9CEF2</accession>
<comment type="pathway">
    <text evidence="1">Carbohydrate metabolism; tricarboxylic acid cycle.</text>
</comment>
<keyword evidence="3 5" id="KW-0808">Transferase</keyword>
<dbReference type="Gene3D" id="1.10.230.10">
    <property type="entry name" value="Cytochrome P450-Terp, domain 2"/>
    <property type="match status" value="1"/>
</dbReference>
<dbReference type="UniPathway" id="UPA00223"/>
<dbReference type="AlphaFoldDB" id="A0A1H9CEF2"/>